<feature type="signal peptide" evidence="7">
    <location>
        <begin position="1"/>
        <end position="24"/>
    </location>
</feature>
<dbReference type="PROSITE" id="PS51257">
    <property type="entry name" value="PROKAR_LIPOPROTEIN"/>
    <property type="match status" value="1"/>
</dbReference>
<dbReference type="PROSITE" id="PS50035">
    <property type="entry name" value="PLD"/>
    <property type="match status" value="1"/>
</dbReference>
<gene>
    <name evidence="9" type="ORF">DRP44_01890</name>
</gene>
<dbReference type="GO" id="GO:0004630">
    <property type="term" value="F:phospholipase D activity"/>
    <property type="evidence" value="ECO:0007669"/>
    <property type="project" value="UniProtKB-EC"/>
</dbReference>
<evidence type="ECO:0000256" key="2">
    <source>
        <dbReference type="ARBA" id="ARBA00008664"/>
    </source>
</evidence>
<dbReference type="InterPro" id="IPR025202">
    <property type="entry name" value="PLD-like_dom"/>
</dbReference>
<evidence type="ECO:0000256" key="3">
    <source>
        <dbReference type="ARBA" id="ARBA00012027"/>
    </source>
</evidence>
<evidence type="ECO:0000256" key="7">
    <source>
        <dbReference type="SAM" id="SignalP"/>
    </source>
</evidence>
<proteinExistence type="inferred from homology"/>
<dbReference type="Pfam" id="PF13091">
    <property type="entry name" value="PLDc_2"/>
    <property type="match status" value="1"/>
</dbReference>
<evidence type="ECO:0000256" key="6">
    <source>
        <dbReference type="ARBA" id="ARBA00023098"/>
    </source>
</evidence>
<evidence type="ECO:0000313" key="10">
    <source>
        <dbReference type="Proteomes" id="UP000282321"/>
    </source>
</evidence>
<feature type="domain" description="PLD phosphodiesterase" evidence="8">
    <location>
        <begin position="113"/>
        <end position="140"/>
    </location>
</feature>
<feature type="chain" id="PRO_5025025708" description="phospholipase D" evidence="7">
    <location>
        <begin position="25"/>
        <end position="285"/>
    </location>
</feature>
<dbReference type="GO" id="GO:0016891">
    <property type="term" value="F:RNA endonuclease activity producing 5'-phosphomonoesters, hydrolytic mechanism"/>
    <property type="evidence" value="ECO:0007669"/>
    <property type="project" value="TreeGrafter"/>
</dbReference>
<comment type="catalytic activity">
    <reaction evidence="1">
        <text>a 1,2-diacyl-sn-glycero-3-phosphocholine + H2O = a 1,2-diacyl-sn-glycero-3-phosphate + choline + H(+)</text>
        <dbReference type="Rhea" id="RHEA:14445"/>
        <dbReference type="ChEBI" id="CHEBI:15354"/>
        <dbReference type="ChEBI" id="CHEBI:15377"/>
        <dbReference type="ChEBI" id="CHEBI:15378"/>
        <dbReference type="ChEBI" id="CHEBI:57643"/>
        <dbReference type="ChEBI" id="CHEBI:58608"/>
        <dbReference type="EC" id="3.1.4.4"/>
    </reaction>
</comment>
<dbReference type="SMART" id="SM00155">
    <property type="entry name" value="PLDc"/>
    <property type="match status" value="1"/>
</dbReference>
<dbReference type="PANTHER" id="PTHR43856">
    <property type="entry name" value="CARDIOLIPIN HYDROLASE"/>
    <property type="match status" value="1"/>
</dbReference>
<dbReference type="Gene3D" id="3.30.870.10">
    <property type="entry name" value="Endonuclease Chain A"/>
    <property type="match status" value="1"/>
</dbReference>
<protein>
    <recommendedName>
        <fullName evidence="3">phospholipase D</fullName>
        <ecNumber evidence="3">3.1.4.4</ecNumber>
    </recommendedName>
</protein>
<dbReference type="Proteomes" id="UP000282321">
    <property type="component" value="Unassembled WGS sequence"/>
</dbReference>
<keyword evidence="6" id="KW-0443">Lipid metabolism</keyword>
<evidence type="ECO:0000313" key="9">
    <source>
        <dbReference type="EMBL" id="RKX67654.1"/>
    </source>
</evidence>
<dbReference type="PANTHER" id="PTHR43856:SF1">
    <property type="entry name" value="MITOCHONDRIAL CARDIOLIPIN HYDROLASE"/>
    <property type="match status" value="1"/>
</dbReference>
<organism evidence="9 10">
    <name type="scientific">candidate division TA06 bacterium</name>
    <dbReference type="NCBI Taxonomy" id="2250710"/>
    <lineage>
        <taxon>Bacteria</taxon>
        <taxon>Bacteria division TA06</taxon>
    </lineage>
</organism>
<dbReference type="AlphaFoldDB" id="A0A660SA20"/>
<dbReference type="InterPro" id="IPR001736">
    <property type="entry name" value="PLipase_D/transphosphatidylase"/>
</dbReference>
<dbReference type="EMBL" id="QNBC01000014">
    <property type="protein sequence ID" value="RKX67654.1"/>
    <property type="molecule type" value="Genomic_DNA"/>
</dbReference>
<comment type="similarity">
    <text evidence="2">Belongs to the phospholipase D family.</text>
</comment>
<keyword evidence="5" id="KW-0442">Lipid degradation</keyword>
<dbReference type="SUPFAM" id="SSF56024">
    <property type="entry name" value="Phospholipase D/nuclease"/>
    <property type="match status" value="1"/>
</dbReference>
<accession>A0A660SA20</accession>
<evidence type="ECO:0000259" key="8">
    <source>
        <dbReference type="PROSITE" id="PS50035"/>
    </source>
</evidence>
<sequence>MKKKLQIALFFIILSVFISSCFNAGGRNTEVYFSPNIKKHLMAGIKNARESIDIAIYVFTDRDIAELLNKKAKEGVKIRVLFGETSDEYSSSVDEYLTTAIYKKRDGIHRFESDGIMHDKFAIVDNRILITGSYNWTYSANAKNNENLIIIKNNDSVIKRYEKEFSRLWKRGRVIKTYIVKGEINFNNINDVKKCKGKYVTGIGTVRNVGFSKRSGTYFLNFGERRGGFTIVIFKRTASSYINNRGSIFNLKGKTVRCYGKIKYYKKYGYEIILNDYKKLEIVND</sequence>
<dbReference type="EC" id="3.1.4.4" evidence="3"/>
<comment type="caution">
    <text evidence="9">The sequence shown here is derived from an EMBL/GenBank/DDBJ whole genome shotgun (WGS) entry which is preliminary data.</text>
</comment>
<name>A0A660SA20_UNCT6</name>
<keyword evidence="7" id="KW-0732">Signal</keyword>
<reference evidence="9 10" key="1">
    <citation type="submission" date="2018-06" db="EMBL/GenBank/DDBJ databases">
        <title>Extensive metabolic versatility and redundancy in microbially diverse, dynamic hydrothermal sediments.</title>
        <authorList>
            <person name="Dombrowski N."/>
            <person name="Teske A."/>
            <person name="Baker B.J."/>
        </authorList>
    </citation>
    <scope>NUCLEOTIDE SEQUENCE [LARGE SCALE GENOMIC DNA]</scope>
    <source>
        <strain evidence="9">B35_G9</strain>
    </source>
</reference>
<dbReference type="GO" id="GO:0006793">
    <property type="term" value="P:phosphorus metabolic process"/>
    <property type="evidence" value="ECO:0007669"/>
    <property type="project" value="UniProtKB-ARBA"/>
</dbReference>
<dbReference type="InterPro" id="IPR051406">
    <property type="entry name" value="PLD_domain"/>
</dbReference>
<dbReference type="GO" id="GO:0016042">
    <property type="term" value="P:lipid catabolic process"/>
    <property type="evidence" value="ECO:0007669"/>
    <property type="project" value="UniProtKB-KW"/>
</dbReference>
<evidence type="ECO:0000256" key="4">
    <source>
        <dbReference type="ARBA" id="ARBA00022801"/>
    </source>
</evidence>
<evidence type="ECO:0000256" key="5">
    <source>
        <dbReference type="ARBA" id="ARBA00022963"/>
    </source>
</evidence>
<evidence type="ECO:0000256" key="1">
    <source>
        <dbReference type="ARBA" id="ARBA00000798"/>
    </source>
</evidence>
<keyword evidence="4" id="KW-0378">Hydrolase</keyword>